<evidence type="ECO:0000313" key="14">
    <source>
        <dbReference type="EMBL" id="KAK0397729.1"/>
    </source>
</evidence>
<keyword evidence="3" id="KW-0217">Developmental protein</keyword>
<gene>
    <name evidence="14" type="ORF">QR680_002241</name>
</gene>
<evidence type="ECO:0000256" key="9">
    <source>
        <dbReference type="PROSITE-ProRule" id="PRU00108"/>
    </source>
</evidence>
<dbReference type="PANTHER" id="PTHR45636">
    <property type="entry name" value="PAIRED BOX PROTEIN PAX-6-RELATED-RELATED"/>
    <property type="match status" value="1"/>
</dbReference>
<feature type="compositionally biased region" description="Basic and acidic residues" evidence="11">
    <location>
        <begin position="248"/>
        <end position="262"/>
    </location>
</feature>
<keyword evidence="5" id="KW-0805">Transcription regulation</keyword>
<dbReference type="GO" id="GO:0000978">
    <property type="term" value="F:RNA polymerase II cis-regulatory region sequence-specific DNA binding"/>
    <property type="evidence" value="ECO:0007669"/>
    <property type="project" value="TreeGrafter"/>
</dbReference>
<dbReference type="SUPFAM" id="SSF46689">
    <property type="entry name" value="Homeodomain-like"/>
    <property type="match status" value="2"/>
</dbReference>
<dbReference type="Pfam" id="PF00292">
    <property type="entry name" value="PAX"/>
    <property type="match status" value="1"/>
</dbReference>
<keyword evidence="8 9" id="KW-0539">Nucleus</keyword>
<evidence type="ECO:0000256" key="4">
    <source>
        <dbReference type="ARBA" id="ARBA00022724"/>
    </source>
</evidence>
<dbReference type="SMART" id="SM00351">
    <property type="entry name" value="PAX"/>
    <property type="match status" value="1"/>
</dbReference>
<protein>
    <recommendedName>
        <fullName evidence="16">Homeobox domain-containing protein</fullName>
    </recommendedName>
</protein>
<dbReference type="PROSITE" id="PS51057">
    <property type="entry name" value="PAIRED_2"/>
    <property type="match status" value="1"/>
</dbReference>
<evidence type="ECO:0008006" key="16">
    <source>
        <dbReference type="Google" id="ProtNLM"/>
    </source>
</evidence>
<feature type="domain" description="Paired" evidence="13">
    <location>
        <begin position="1"/>
        <end position="72"/>
    </location>
</feature>
<dbReference type="PROSITE" id="PS50071">
    <property type="entry name" value="HOMEOBOX_2"/>
    <property type="match status" value="1"/>
</dbReference>
<dbReference type="InterPro" id="IPR009057">
    <property type="entry name" value="Homeodomain-like_sf"/>
</dbReference>
<evidence type="ECO:0000259" key="13">
    <source>
        <dbReference type="PROSITE" id="PS51057"/>
    </source>
</evidence>
<dbReference type="SMART" id="SM00389">
    <property type="entry name" value="HOX"/>
    <property type="match status" value="1"/>
</dbReference>
<dbReference type="InterPro" id="IPR001523">
    <property type="entry name" value="Paired_dom"/>
</dbReference>
<comment type="similarity">
    <text evidence="2">Belongs to the paired homeobox family.</text>
</comment>
<evidence type="ECO:0000313" key="15">
    <source>
        <dbReference type="Proteomes" id="UP001175271"/>
    </source>
</evidence>
<dbReference type="PANTHER" id="PTHR45636:SF46">
    <property type="entry name" value="HOMEOBOX DOMAIN-CONTAINING PROTEIN"/>
    <property type="match status" value="1"/>
</dbReference>
<comment type="subcellular location">
    <subcellularLocation>
        <location evidence="1 9 10">Nucleus</location>
    </subcellularLocation>
</comment>
<dbReference type="EMBL" id="JAUCMV010000005">
    <property type="protein sequence ID" value="KAK0397729.1"/>
    <property type="molecule type" value="Genomic_DNA"/>
</dbReference>
<evidence type="ECO:0000256" key="10">
    <source>
        <dbReference type="RuleBase" id="RU000682"/>
    </source>
</evidence>
<dbReference type="InterPro" id="IPR001356">
    <property type="entry name" value="HD"/>
</dbReference>
<keyword evidence="7" id="KW-0804">Transcription</keyword>
<evidence type="ECO:0000256" key="7">
    <source>
        <dbReference type="ARBA" id="ARBA00023163"/>
    </source>
</evidence>
<feature type="domain" description="Homeobox" evidence="12">
    <location>
        <begin position="173"/>
        <end position="233"/>
    </location>
</feature>
<dbReference type="InterPro" id="IPR043565">
    <property type="entry name" value="PAX_fam"/>
</dbReference>
<dbReference type="CDD" id="cd00086">
    <property type="entry name" value="homeodomain"/>
    <property type="match status" value="1"/>
</dbReference>
<evidence type="ECO:0000256" key="6">
    <source>
        <dbReference type="ARBA" id="ARBA00023125"/>
    </source>
</evidence>
<dbReference type="GO" id="GO:0000981">
    <property type="term" value="F:DNA-binding transcription factor activity, RNA polymerase II-specific"/>
    <property type="evidence" value="ECO:0007669"/>
    <property type="project" value="TreeGrafter"/>
</dbReference>
<dbReference type="Pfam" id="PF00046">
    <property type="entry name" value="Homeodomain"/>
    <property type="match status" value="1"/>
</dbReference>
<evidence type="ECO:0000256" key="2">
    <source>
        <dbReference type="ARBA" id="ARBA00005733"/>
    </source>
</evidence>
<organism evidence="14 15">
    <name type="scientific">Steinernema hermaphroditum</name>
    <dbReference type="NCBI Taxonomy" id="289476"/>
    <lineage>
        <taxon>Eukaryota</taxon>
        <taxon>Metazoa</taxon>
        <taxon>Ecdysozoa</taxon>
        <taxon>Nematoda</taxon>
        <taxon>Chromadorea</taxon>
        <taxon>Rhabditida</taxon>
        <taxon>Tylenchina</taxon>
        <taxon>Panagrolaimomorpha</taxon>
        <taxon>Strongyloidoidea</taxon>
        <taxon>Steinernematidae</taxon>
        <taxon>Steinernema</taxon>
    </lineage>
</organism>
<keyword evidence="9 10" id="KW-0371">Homeobox</keyword>
<dbReference type="Gene3D" id="1.10.10.10">
    <property type="entry name" value="Winged helix-like DNA-binding domain superfamily/Winged helix DNA-binding domain"/>
    <property type="match status" value="1"/>
</dbReference>
<evidence type="ECO:0000256" key="11">
    <source>
        <dbReference type="SAM" id="MobiDB-lite"/>
    </source>
</evidence>
<feature type="region of interest" description="Disordered" evidence="11">
    <location>
        <begin position="235"/>
        <end position="272"/>
    </location>
</feature>
<comment type="caution">
    <text evidence="14">The sequence shown here is derived from an EMBL/GenBank/DDBJ whole genome shotgun (WGS) entry which is preliminary data.</text>
</comment>
<evidence type="ECO:0000259" key="12">
    <source>
        <dbReference type="PROSITE" id="PS50071"/>
    </source>
</evidence>
<dbReference type="GO" id="GO:0005634">
    <property type="term" value="C:nucleus"/>
    <property type="evidence" value="ECO:0007669"/>
    <property type="project" value="UniProtKB-SubCell"/>
</dbReference>
<dbReference type="FunFam" id="1.10.10.10:FF:000003">
    <property type="entry name" value="Paired box protein Pax-6"/>
    <property type="match status" value="1"/>
</dbReference>
<dbReference type="AlphaFoldDB" id="A0AA39LHY0"/>
<accession>A0AA39LHY0</accession>
<evidence type="ECO:0000256" key="5">
    <source>
        <dbReference type="ARBA" id="ARBA00023015"/>
    </source>
</evidence>
<keyword evidence="4" id="KW-0563">Paired box</keyword>
<dbReference type="Gene3D" id="1.10.10.60">
    <property type="entry name" value="Homeodomain-like"/>
    <property type="match status" value="1"/>
</dbReference>
<name>A0AA39LHY0_9BILA</name>
<keyword evidence="15" id="KW-1185">Reference proteome</keyword>
<proteinExistence type="inferred from homology"/>
<dbReference type="InterPro" id="IPR036388">
    <property type="entry name" value="WH-like_DNA-bd_sf"/>
</dbReference>
<dbReference type="Proteomes" id="UP001175271">
    <property type="component" value="Unassembled WGS sequence"/>
</dbReference>
<sequence>MFGVEAGSTPSKTTKGVTKPKVATPRVVAMIEKYKRDNPTIFAWEIRERLINEAICEQPPSVSSINRILRTRAAERAAEELSVLLTVQQQRHQFQQNLPFQTSAQPRFYLSSQASSTPLPSLPNSFPLVPNWQGMLFHTIPFLGTQALPAPFATSPTCFGITNTSIEQTAEQNFKRYSRSTFSPEQLEYLENAFSKSQYLSVHERQELTKATNLSEARIQVWFSNRRAKFRRTLSEGASAADIDDSSSSDKEKALNSEKLNEKSFVPFRPYE</sequence>
<feature type="DNA-binding region" description="Homeobox" evidence="9">
    <location>
        <begin position="175"/>
        <end position="234"/>
    </location>
</feature>
<reference evidence="14" key="1">
    <citation type="submission" date="2023-06" db="EMBL/GenBank/DDBJ databases">
        <title>Genomic analysis of the entomopathogenic nematode Steinernema hermaphroditum.</title>
        <authorList>
            <person name="Schwarz E.M."/>
            <person name="Heppert J.K."/>
            <person name="Baniya A."/>
            <person name="Schwartz H.T."/>
            <person name="Tan C.-H."/>
            <person name="Antoshechkin I."/>
            <person name="Sternberg P.W."/>
            <person name="Goodrich-Blair H."/>
            <person name="Dillman A.R."/>
        </authorList>
    </citation>
    <scope>NUCLEOTIDE SEQUENCE</scope>
    <source>
        <strain evidence="14">PS9179</strain>
        <tissue evidence="14">Whole animal</tissue>
    </source>
</reference>
<evidence type="ECO:0000256" key="3">
    <source>
        <dbReference type="ARBA" id="ARBA00022473"/>
    </source>
</evidence>
<feature type="region of interest" description="Disordered" evidence="11">
    <location>
        <begin position="1"/>
        <end position="20"/>
    </location>
</feature>
<evidence type="ECO:0000256" key="8">
    <source>
        <dbReference type="ARBA" id="ARBA00023242"/>
    </source>
</evidence>
<evidence type="ECO:0000256" key="1">
    <source>
        <dbReference type="ARBA" id="ARBA00004123"/>
    </source>
</evidence>
<keyword evidence="6 9" id="KW-0238">DNA-binding</keyword>